<reference evidence="3 4" key="1">
    <citation type="submission" date="2021-12" db="EMBL/GenBank/DDBJ databases">
        <title>Discovery of the Pendulisporaceae a myxobacterial family with distinct sporulation behavior and unique specialized metabolism.</title>
        <authorList>
            <person name="Garcia R."/>
            <person name="Popoff A."/>
            <person name="Bader C.D."/>
            <person name="Loehr J."/>
            <person name="Walesch S."/>
            <person name="Walt C."/>
            <person name="Boldt J."/>
            <person name="Bunk B."/>
            <person name="Haeckl F.J.F.P.J."/>
            <person name="Gunesch A.P."/>
            <person name="Birkelbach J."/>
            <person name="Nuebel U."/>
            <person name="Pietschmann T."/>
            <person name="Bach T."/>
            <person name="Mueller R."/>
        </authorList>
    </citation>
    <scope>NUCLEOTIDE SEQUENCE [LARGE SCALE GENOMIC DNA]</scope>
    <source>
        <strain evidence="3 4">MSr11954</strain>
    </source>
</reference>
<keyword evidence="4" id="KW-1185">Reference proteome</keyword>
<accession>A0ABZ2MBJ4</accession>
<sequence>MNLMHFANFGAVGSSLKVAALAAVAATLGLSACAAQSDSPEGQSPAADEKTAAASSQQNVEAAAAPCWQSGGKWWCNNRVPTYLYQNDARVDQLNTNPSWFYCRKEAGSSGGGPHPNRWIKTIGDVAGVVGYARDIDIASETNSLPVCNE</sequence>
<evidence type="ECO:0000256" key="2">
    <source>
        <dbReference type="SAM" id="SignalP"/>
    </source>
</evidence>
<organism evidence="3 4">
    <name type="scientific">Pendulispora albinea</name>
    <dbReference type="NCBI Taxonomy" id="2741071"/>
    <lineage>
        <taxon>Bacteria</taxon>
        <taxon>Pseudomonadati</taxon>
        <taxon>Myxococcota</taxon>
        <taxon>Myxococcia</taxon>
        <taxon>Myxococcales</taxon>
        <taxon>Sorangiineae</taxon>
        <taxon>Pendulisporaceae</taxon>
        <taxon>Pendulispora</taxon>
    </lineage>
</organism>
<dbReference type="Proteomes" id="UP001370348">
    <property type="component" value="Chromosome"/>
</dbReference>
<feature type="chain" id="PRO_5045152616" evidence="2">
    <location>
        <begin position="35"/>
        <end position="150"/>
    </location>
</feature>
<name>A0ABZ2MBJ4_9BACT</name>
<proteinExistence type="predicted"/>
<dbReference type="RefSeq" id="WP_394829485.1">
    <property type="nucleotide sequence ID" value="NZ_CP089984.1"/>
</dbReference>
<evidence type="ECO:0000313" key="3">
    <source>
        <dbReference type="EMBL" id="WXB19887.1"/>
    </source>
</evidence>
<gene>
    <name evidence="3" type="ORF">LZC94_22015</name>
</gene>
<feature type="signal peptide" evidence="2">
    <location>
        <begin position="1"/>
        <end position="34"/>
    </location>
</feature>
<evidence type="ECO:0000313" key="4">
    <source>
        <dbReference type="Proteomes" id="UP001370348"/>
    </source>
</evidence>
<feature type="region of interest" description="Disordered" evidence="1">
    <location>
        <begin position="37"/>
        <end position="57"/>
    </location>
</feature>
<dbReference type="EMBL" id="CP089984">
    <property type="protein sequence ID" value="WXB19887.1"/>
    <property type="molecule type" value="Genomic_DNA"/>
</dbReference>
<evidence type="ECO:0000256" key="1">
    <source>
        <dbReference type="SAM" id="MobiDB-lite"/>
    </source>
</evidence>
<protein>
    <submittedName>
        <fullName evidence="3">Uncharacterized protein</fullName>
    </submittedName>
</protein>
<keyword evidence="2" id="KW-0732">Signal</keyword>